<dbReference type="Pfam" id="PF00012">
    <property type="entry name" value="HSP70"/>
    <property type="match status" value="1"/>
</dbReference>
<dbReference type="InterPro" id="IPR013126">
    <property type="entry name" value="Hsp_70_fam"/>
</dbReference>
<dbReference type="Gene3D" id="3.90.640.10">
    <property type="entry name" value="Actin, Chain A, domain 4"/>
    <property type="match status" value="1"/>
</dbReference>
<keyword evidence="3" id="KW-0143">Chaperone</keyword>
<dbReference type="PANTHER" id="PTHR42749:SF1">
    <property type="entry name" value="CELL SHAPE-DETERMINING PROTEIN MREB"/>
    <property type="match status" value="1"/>
</dbReference>
<accession>A0A7C3ZJJ0</accession>
<sequence length="542" mass="60197">MPAYSIGLDFGTTNSIISYLSPRGEPEAFQYGGPDGQKYIPSFIAYEDAFIEIGTAARTTAAHNPAVESYGNFKMQLPIFPGISRTSSPLQRTPPSITADYLRELLISADNPYSFCNQQGEIAGVVVSVPEIWQRDIYNRGRECLQGVIRELGLPLMQLVSEPVAAAAYYAWEMQRRALANQEEPFTGNLLVCDVGGGTFDVSLCRIYRDNKVEVLYFDGQGAMGLDCAGVAFDRRCVQLAYTQKHGHPIAETDPEFSRLLREFETVKIGSHPRVTKKLINCLKAPDIYENQEIYLFAGGYSVTFGQVQAAFASIAPGIQQVMQGVKSWLQQGAGTNREPTQLDRLFLVGGFSQFLLVQRTIFDSLEISSDDPRFDRSFNLTNSAYAISYGACLIANGLVDPTERYIHTLGILVDTINSSASLAQKFITLVQGNTPLLDLLEPHFAQIPPLVPFPSNTIGDEHFLTITIWVDPQSRGIRFQESLPDLVRLPVGSDTRRWRVGMRVDRSQIAYLVIADTQGEKRLEYELGQITAKLFQGQLLD</sequence>
<name>A0A7C3ZJJ0_9CYAN</name>
<gene>
    <name evidence="4" type="ORF">ENR15_07195</name>
</gene>
<organism evidence="4">
    <name type="scientific">Planktothricoides sp. SpSt-374</name>
    <dbReference type="NCBI Taxonomy" id="2282167"/>
    <lineage>
        <taxon>Bacteria</taxon>
        <taxon>Bacillati</taxon>
        <taxon>Cyanobacteriota</taxon>
        <taxon>Cyanophyceae</taxon>
        <taxon>Oscillatoriophycideae</taxon>
        <taxon>Oscillatoriales</taxon>
        <taxon>Oscillatoriaceae</taxon>
        <taxon>Planktothricoides</taxon>
    </lineage>
</organism>
<dbReference type="EMBL" id="DSPX01000069">
    <property type="protein sequence ID" value="HGG00425.1"/>
    <property type="molecule type" value="Genomic_DNA"/>
</dbReference>
<protein>
    <submittedName>
        <fullName evidence="4">Hsp70 family protein</fullName>
    </submittedName>
</protein>
<dbReference type="Gene3D" id="3.30.420.40">
    <property type="match status" value="2"/>
</dbReference>
<evidence type="ECO:0000256" key="3">
    <source>
        <dbReference type="ARBA" id="ARBA00023186"/>
    </source>
</evidence>
<dbReference type="PRINTS" id="PR00301">
    <property type="entry name" value="HEATSHOCK70"/>
</dbReference>
<dbReference type="AlphaFoldDB" id="A0A7C3ZJJ0"/>
<dbReference type="CDD" id="cd10170">
    <property type="entry name" value="ASKHA_NBD_HSP70"/>
    <property type="match status" value="1"/>
</dbReference>
<dbReference type="GO" id="GO:0140662">
    <property type="term" value="F:ATP-dependent protein folding chaperone"/>
    <property type="evidence" value="ECO:0007669"/>
    <property type="project" value="InterPro"/>
</dbReference>
<comment type="caution">
    <text evidence="4">The sequence shown here is derived from an EMBL/GenBank/DDBJ whole genome shotgun (WGS) entry which is preliminary data.</text>
</comment>
<evidence type="ECO:0000256" key="1">
    <source>
        <dbReference type="ARBA" id="ARBA00022741"/>
    </source>
</evidence>
<dbReference type="InterPro" id="IPR043129">
    <property type="entry name" value="ATPase_NBD"/>
</dbReference>
<keyword evidence="1" id="KW-0547">Nucleotide-binding</keyword>
<evidence type="ECO:0000313" key="4">
    <source>
        <dbReference type="EMBL" id="HGG00425.1"/>
    </source>
</evidence>
<reference evidence="4" key="1">
    <citation type="journal article" date="2020" name="mSystems">
        <title>Genome- and Community-Level Interaction Insights into Carbon Utilization and Element Cycling Functions of Hydrothermarchaeota in Hydrothermal Sediment.</title>
        <authorList>
            <person name="Zhou Z."/>
            <person name="Liu Y."/>
            <person name="Xu W."/>
            <person name="Pan J."/>
            <person name="Luo Z.H."/>
            <person name="Li M."/>
        </authorList>
    </citation>
    <scope>NUCLEOTIDE SEQUENCE [LARGE SCALE GENOMIC DNA]</scope>
    <source>
        <strain evidence="4">SpSt-374</strain>
    </source>
</reference>
<proteinExistence type="predicted"/>
<evidence type="ECO:0000256" key="2">
    <source>
        <dbReference type="ARBA" id="ARBA00022840"/>
    </source>
</evidence>
<keyword evidence="2" id="KW-0067">ATP-binding</keyword>
<dbReference type="PANTHER" id="PTHR42749">
    <property type="entry name" value="CELL SHAPE-DETERMINING PROTEIN MREB"/>
    <property type="match status" value="1"/>
</dbReference>
<dbReference type="GO" id="GO:0005524">
    <property type="term" value="F:ATP binding"/>
    <property type="evidence" value="ECO:0007669"/>
    <property type="project" value="UniProtKB-KW"/>
</dbReference>
<dbReference type="SUPFAM" id="SSF53067">
    <property type="entry name" value="Actin-like ATPase domain"/>
    <property type="match status" value="2"/>
</dbReference>